<evidence type="ECO:0000256" key="1">
    <source>
        <dbReference type="SAM" id="MobiDB-lite"/>
    </source>
</evidence>
<feature type="region of interest" description="Disordered" evidence="1">
    <location>
        <begin position="276"/>
        <end position="308"/>
    </location>
</feature>
<evidence type="ECO:0000313" key="3">
    <source>
        <dbReference type="Proteomes" id="UP000707071"/>
    </source>
</evidence>
<organism evidence="2 3">
    <name type="scientific">Claviceps aff. purpurea</name>
    <dbReference type="NCBI Taxonomy" id="1967640"/>
    <lineage>
        <taxon>Eukaryota</taxon>
        <taxon>Fungi</taxon>
        <taxon>Dikarya</taxon>
        <taxon>Ascomycota</taxon>
        <taxon>Pezizomycotina</taxon>
        <taxon>Sordariomycetes</taxon>
        <taxon>Hypocreomycetidae</taxon>
        <taxon>Hypocreales</taxon>
        <taxon>Clavicipitaceae</taxon>
        <taxon>Claviceps</taxon>
    </lineage>
</organism>
<feature type="compositionally biased region" description="Polar residues" evidence="1">
    <location>
        <begin position="516"/>
        <end position="540"/>
    </location>
</feature>
<protein>
    <submittedName>
        <fullName evidence="2">Uncharacterized protein</fullName>
    </submittedName>
</protein>
<feature type="region of interest" description="Disordered" evidence="1">
    <location>
        <begin position="198"/>
        <end position="253"/>
    </location>
</feature>
<evidence type="ECO:0000313" key="2">
    <source>
        <dbReference type="EMBL" id="KAG6289718.1"/>
    </source>
</evidence>
<name>A0A9P7QCN7_9HYPO</name>
<accession>A0A9P7QCN7</accession>
<feature type="compositionally biased region" description="Basic and acidic residues" evidence="1">
    <location>
        <begin position="136"/>
        <end position="151"/>
    </location>
</feature>
<feature type="compositionally biased region" description="Low complexity" evidence="1">
    <location>
        <begin position="1"/>
        <end position="28"/>
    </location>
</feature>
<feature type="region of interest" description="Disordered" evidence="1">
    <location>
        <begin position="1"/>
        <end position="59"/>
    </location>
</feature>
<dbReference type="Proteomes" id="UP000707071">
    <property type="component" value="Unassembled WGS sequence"/>
</dbReference>
<keyword evidence="3" id="KW-1185">Reference proteome</keyword>
<comment type="caution">
    <text evidence="2">The sequence shown here is derived from an EMBL/GenBank/DDBJ whole genome shotgun (WGS) entry which is preliminary data.</text>
</comment>
<gene>
    <name evidence="2" type="ORF">E4U09_004797</name>
</gene>
<feature type="region of interest" description="Disordered" evidence="1">
    <location>
        <begin position="513"/>
        <end position="543"/>
    </location>
</feature>
<feature type="compositionally biased region" description="Acidic residues" evidence="1">
    <location>
        <begin position="158"/>
        <end position="177"/>
    </location>
</feature>
<dbReference type="EMBL" id="SRRH01000393">
    <property type="protein sequence ID" value="KAG6289718.1"/>
    <property type="molecule type" value="Genomic_DNA"/>
</dbReference>
<proteinExistence type="predicted"/>
<sequence length="577" mass="62789">MDSLSVPDSTSPTPSMSAASASSSKQPTYTTAGTIYKPSPSQPLQPPTRRGRSLKWPIGSNLQATDLAALPRTALSEHKTSAGTSYSTMQQYTPLQQNYDRAISPFNNQDHNHAKITADIPGIQISNTSKLSFDVSDSRDRERAMKAERDSFSGNYSDGEDGDREDDGYDEDDDDDGNNNALKNLPVQSLKHLASYSNPTQKAAQKAFQRGSRSRPGIFGSSMGSASSASPSGGASLNASDGPNDAGQGFSGTNYQFQTETYTLKQAQRDVFSKLDGARSARSGTPFSAHSMLRRARSASSEVSRGSQKHLLGHSIPMPLTAGPPGQRQFRPLNFEKAPKTMNVQSSPIPSNGEGDGTLLNANYALSGHGFDHFYEPPPAPDMLPTSSTSSAAFNQKAHTVQMPGFQLPSGIIDSEDEYYNTSTFIPDIYGYTESWVTKPTREPSWRYPSPKNGIPCRVGLGPMTDEAYAEHNRQLEKWWRSGLTKLNRRIETANPNHSDYFDDHRFGAIGDRRPTTSISCPKLSNTQKPEVTGATSGHSRSPMDMLNNALNMINGERSHFPPAEVLVQPCSTYYSG</sequence>
<reference evidence="2 3" key="1">
    <citation type="journal article" date="2020" name="bioRxiv">
        <title>Whole genome comparisons of ergot fungi reveals the divergence and evolution of species within the genus Claviceps are the result of varying mechanisms driving genome evolution and host range expansion.</title>
        <authorList>
            <person name="Wyka S.A."/>
            <person name="Mondo S.J."/>
            <person name="Liu M."/>
            <person name="Dettman J."/>
            <person name="Nalam V."/>
            <person name="Broders K.D."/>
        </authorList>
    </citation>
    <scope>NUCLEOTIDE SEQUENCE [LARGE SCALE GENOMIC DNA]</scope>
    <source>
        <strain evidence="2 3">Clav52</strain>
    </source>
</reference>
<feature type="compositionally biased region" description="Low complexity" evidence="1">
    <location>
        <begin position="220"/>
        <end position="240"/>
    </location>
</feature>
<dbReference type="AlphaFoldDB" id="A0A9P7QCN7"/>
<feature type="region of interest" description="Disordered" evidence="1">
    <location>
        <begin position="131"/>
        <end position="183"/>
    </location>
</feature>